<keyword evidence="1" id="KW-0540">Nuclease</keyword>
<reference evidence="4 5" key="1">
    <citation type="journal article" date="2020" name="Nature">
        <title>Isolation of an archaeon at the prokaryote-eukaryote interface.</title>
        <authorList>
            <person name="Imachi H."/>
            <person name="Nobu M.K."/>
            <person name="Nakahara N."/>
            <person name="Morono Y."/>
            <person name="Ogawara M."/>
            <person name="Takaki Y."/>
            <person name="Takano Y."/>
            <person name="Uematsu K."/>
            <person name="Ikuta T."/>
            <person name="Ito M."/>
            <person name="Matsui Y."/>
            <person name="Miyazaki M."/>
            <person name="Murata K."/>
            <person name="Saito Y."/>
            <person name="Sakai S."/>
            <person name="Song C."/>
            <person name="Tasumi E."/>
            <person name="Yamanaka Y."/>
            <person name="Yamaguchi T."/>
            <person name="Kamagata Y."/>
            <person name="Tamaki H."/>
            <person name="Takai K."/>
        </authorList>
    </citation>
    <scope>NUCLEOTIDE SEQUENCE [LARGE SCALE GENOMIC DNA]</scope>
    <source>
        <strain evidence="4 5">MK-D1</strain>
    </source>
</reference>
<dbReference type="Gene3D" id="3.60.21.10">
    <property type="match status" value="1"/>
</dbReference>
<dbReference type="OrthoDB" id="11638at2157"/>
<dbReference type="InterPro" id="IPR004843">
    <property type="entry name" value="Calcineurin-like_PHP"/>
</dbReference>
<dbReference type="Proteomes" id="UP000321408">
    <property type="component" value="Chromosome"/>
</dbReference>
<keyword evidence="5" id="KW-1185">Reference proteome</keyword>
<dbReference type="GO" id="GO:0004527">
    <property type="term" value="F:exonuclease activity"/>
    <property type="evidence" value="ECO:0007669"/>
    <property type="project" value="UniProtKB-KW"/>
</dbReference>
<dbReference type="InterPro" id="IPR050535">
    <property type="entry name" value="DNA_Repair-Maintenance_Comp"/>
</dbReference>
<evidence type="ECO:0000256" key="1">
    <source>
        <dbReference type="ARBA" id="ARBA00022722"/>
    </source>
</evidence>
<dbReference type="EMBL" id="CP042905">
    <property type="protein sequence ID" value="QEE17357.2"/>
    <property type="molecule type" value="Genomic_DNA"/>
</dbReference>
<dbReference type="PANTHER" id="PTHR30337">
    <property type="entry name" value="COMPONENT OF ATP-DEPENDENT DSDNA EXONUCLEASE"/>
    <property type="match status" value="1"/>
</dbReference>
<gene>
    <name evidence="4" type="ORF">DSAG12_03190</name>
</gene>
<dbReference type="AlphaFoldDB" id="A0A5B9DF74"/>
<evidence type="ECO:0000313" key="5">
    <source>
        <dbReference type="Proteomes" id="UP000321408"/>
    </source>
</evidence>
<accession>A0A5B9DF74</accession>
<protein>
    <submittedName>
        <fullName evidence="4">Exonuclease SbcCD subunit D</fullName>
    </submittedName>
</protein>
<organism evidence="4 5">
    <name type="scientific">Promethearchaeum syntrophicum</name>
    <dbReference type="NCBI Taxonomy" id="2594042"/>
    <lineage>
        <taxon>Archaea</taxon>
        <taxon>Promethearchaeati</taxon>
        <taxon>Promethearchaeota</taxon>
        <taxon>Promethearchaeia</taxon>
        <taxon>Promethearchaeales</taxon>
        <taxon>Promethearchaeaceae</taxon>
        <taxon>Promethearchaeum</taxon>
    </lineage>
</organism>
<dbReference type="Pfam" id="PF00149">
    <property type="entry name" value="Metallophos"/>
    <property type="match status" value="1"/>
</dbReference>
<evidence type="ECO:0000256" key="3">
    <source>
        <dbReference type="ARBA" id="ARBA00022839"/>
    </source>
</evidence>
<reference evidence="4 5" key="2">
    <citation type="journal article" date="2024" name="Int. J. Syst. Evol. Microbiol.">
        <title>Promethearchaeum syntrophicum gen. nov., sp. nov., an anaerobic, obligately syntrophic archaeon, the first isolate of the lineage 'Asgard' archaea, and proposal of the new archaeal phylum Promethearchaeota phyl. nov. and kingdom Promethearchaeati regn. nov.</title>
        <authorList>
            <person name="Imachi H."/>
            <person name="Nobu M.K."/>
            <person name="Kato S."/>
            <person name="Takaki Y."/>
            <person name="Miyazaki M."/>
            <person name="Miyata M."/>
            <person name="Ogawara M."/>
            <person name="Saito Y."/>
            <person name="Sakai S."/>
            <person name="Tahara Y.O."/>
            <person name="Takano Y."/>
            <person name="Tasumi E."/>
            <person name="Uematsu K."/>
            <person name="Yoshimura T."/>
            <person name="Itoh T."/>
            <person name="Ohkuma M."/>
            <person name="Takai K."/>
        </authorList>
    </citation>
    <scope>NUCLEOTIDE SEQUENCE [LARGE SCALE GENOMIC DNA]</scope>
    <source>
        <strain evidence="4 5">MK-D1</strain>
    </source>
</reference>
<dbReference type="InterPro" id="IPR041796">
    <property type="entry name" value="Mre11_N"/>
</dbReference>
<name>A0A5B9DF74_9ARCH</name>
<dbReference type="InterPro" id="IPR029052">
    <property type="entry name" value="Metallo-depent_PP-like"/>
</dbReference>
<dbReference type="SUPFAM" id="SSF56300">
    <property type="entry name" value="Metallo-dependent phosphatases"/>
    <property type="match status" value="1"/>
</dbReference>
<dbReference type="PANTHER" id="PTHR30337:SF0">
    <property type="entry name" value="NUCLEASE SBCCD SUBUNIT D"/>
    <property type="match status" value="1"/>
</dbReference>
<sequence length="464" mass="53800">MQPIKFIHMADTHLGNQQYNLPERKRDFNKAFNWVLNKSITEEVDFILLAGDVFNSNNSEPETIAAIYQMISEFKNNSMQNLKREIPIIAIEGNHDKSNISTKRSWLQFLAELELIILLSPKTNNKEEYTIFKFVPYSENKKNPGMIRIKDTCIYGIPSYGAMTKTYFPDIYNALPDSSDTFNILMMHFGINGQVINKLGFEMSEDLKLLHKKVNYLALGHFHKKYALPKNKEWVFNPGSLEVTDAREIWENYPRGIFLVEVHDKENPNIRHIPWVKGKSESPDEIPNRFFADITIDIGKNDSSSFKEALSYILESLKIILEKKGTAHLKKNDLELPIVLLTLNGTISYSRLEVNINKLKERIKEKYDVLDVRVFSGSVKSEIDGIVVDISSEKSLEEIEKDVFLQLIEQHPDYEPHKNDIIQLMLDLKSSILDPKKNFDQLRNQIKLWWRSHISLPQGELNKN</sequence>
<evidence type="ECO:0000313" key="4">
    <source>
        <dbReference type="EMBL" id="QEE17357.2"/>
    </source>
</evidence>
<proteinExistence type="predicted"/>
<dbReference type="KEGG" id="psyt:DSAG12_03190"/>
<evidence type="ECO:0000256" key="2">
    <source>
        <dbReference type="ARBA" id="ARBA00022801"/>
    </source>
</evidence>
<dbReference type="CDD" id="cd00840">
    <property type="entry name" value="MPP_Mre11_N"/>
    <property type="match status" value="1"/>
</dbReference>
<keyword evidence="3 4" id="KW-0269">Exonuclease</keyword>
<keyword evidence="2" id="KW-0378">Hydrolase</keyword>